<dbReference type="GO" id="GO:0042834">
    <property type="term" value="F:peptidoglycan binding"/>
    <property type="evidence" value="ECO:0007669"/>
    <property type="project" value="InterPro"/>
</dbReference>
<reference evidence="12 13" key="1">
    <citation type="journal article" date="2018" name="Sci. Rep.">
        <title>Rhizobium tumorigenes sp. nov., a novel plant tumorigenic bacterium isolated from cane gall tumors on thornless blackberry.</title>
        <authorList>
            <person name="Kuzmanovi N."/>
            <person name="Smalla K."/>
            <person name="Gronow S."/>
            <person name="PuBawska J."/>
        </authorList>
    </citation>
    <scope>NUCLEOTIDE SEQUENCE [LARGE SCALE GENOMIC DNA]</scope>
    <source>
        <strain evidence="12 13">CCBAU 85046</strain>
    </source>
</reference>
<dbReference type="GO" id="GO:0071555">
    <property type="term" value="P:cell wall organization"/>
    <property type="evidence" value="ECO:0007669"/>
    <property type="project" value="UniProtKB-KW"/>
</dbReference>
<evidence type="ECO:0000256" key="5">
    <source>
        <dbReference type="ARBA" id="ARBA00022984"/>
    </source>
</evidence>
<evidence type="ECO:0000256" key="10">
    <source>
        <dbReference type="SAM" id="SignalP"/>
    </source>
</evidence>
<dbReference type="PROSITE" id="PS51724">
    <property type="entry name" value="SPOR"/>
    <property type="match status" value="1"/>
</dbReference>
<evidence type="ECO:0000256" key="4">
    <source>
        <dbReference type="ARBA" id="ARBA00022960"/>
    </source>
</evidence>
<dbReference type="SUPFAM" id="SSF110997">
    <property type="entry name" value="Sporulation related repeat"/>
    <property type="match status" value="1"/>
</dbReference>
<keyword evidence="3" id="KW-0378">Hydrolase</keyword>
<evidence type="ECO:0000256" key="3">
    <source>
        <dbReference type="ARBA" id="ARBA00022801"/>
    </source>
</evidence>
<dbReference type="PRINTS" id="PR00725">
    <property type="entry name" value="DADACBPTASE1"/>
</dbReference>
<feature type="active site" description="Acyl-ester intermediate" evidence="7">
    <location>
        <position position="51"/>
    </location>
</feature>
<dbReference type="Pfam" id="PF05036">
    <property type="entry name" value="SPOR"/>
    <property type="match status" value="1"/>
</dbReference>
<dbReference type="OrthoDB" id="5291989at2"/>
<dbReference type="GO" id="GO:0009252">
    <property type="term" value="P:peptidoglycan biosynthetic process"/>
    <property type="evidence" value="ECO:0007669"/>
    <property type="project" value="UniProtKB-KW"/>
</dbReference>
<dbReference type="EMBL" id="PCDP01000061">
    <property type="protein sequence ID" value="PZM09153.1"/>
    <property type="molecule type" value="Genomic_DNA"/>
</dbReference>
<evidence type="ECO:0000256" key="7">
    <source>
        <dbReference type="PIRSR" id="PIRSR618044-1"/>
    </source>
</evidence>
<accession>A0A2W4EAB5</accession>
<comment type="similarity">
    <text evidence="1 9">Belongs to the peptidase S11 family.</text>
</comment>
<evidence type="ECO:0000256" key="9">
    <source>
        <dbReference type="RuleBase" id="RU004016"/>
    </source>
</evidence>
<keyword evidence="5" id="KW-0573">Peptidoglycan synthesis</keyword>
<dbReference type="RefSeq" id="WP_111163303.1">
    <property type="nucleotide sequence ID" value="NZ_PCDP01000061.1"/>
</dbReference>
<dbReference type="Gene3D" id="3.30.70.1070">
    <property type="entry name" value="Sporulation related repeat"/>
    <property type="match status" value="1"/>
</dbReference>
<feature type="domain" description="SPOR" evidence="11">
    <location>
        <begin position="361"/>
        <end position="447"/>
    </location>
</feature>
<feature type="signal peptide" evidence="10">
    <location>
        <begin position="1"/>
        <end position="22"/>
    </location>
</feature>
<keyword evidence="2 10" id="KW-0732">Signal</keyword>
<feature type="active site" description="Proton acceptor" evidence="7">
    <location>
        <position position="54"/>
    </location>
</feature>
<dbReference type="InterPro" id="IPR001967">
    <property type="entry name" value="Peptidase_S11_N"/>
</dbReference>
<dbReference type="Proteomes" id="UP000248925">
    <property type="component" value="Unassembled WGS sequence"/>
</dbReference>
<name>A0A2W4EAB5_9HYPH</name>
<feature type="active site" evidence="7">
    <location>
        <position position="111"/>
    </location>
</feature>
<protein>
    <submittedName>
        <fullName evidence="12">Peptidase M15</fullName>
    </submittedName>
</protein>
<proteinExistence type="inferred from homology"/>
<gene>
    <name evidence="12" type="ORF">CPY51_26905</name>
</gene>
<dbReference type="SUPFAM" id="SSF56601">
    <property type="entry name" value="beta-lactamase/transpeptidase-like"/>
    <property type="match status" value="1"/>
</dbReference>
<sequence length="447" mass="47487">MKKILVAFSAALVLLNSTVATFAGSAYFVMDAKTGRVLTSDSADQLNHPASLTKMMTLYLAFDAIHRGKIGWDTKLKVSSNAANKHPTKLGLKAGTTVTVREAVNGMIIKSANDAATVMGEALGGSESGFGRIMTQKARALGMSRTVFVNPSGLPDPRQITTARDMSTLAVALINDYPSEYRLFSQTGFVYRGRPIRGHNNLMYRYQGMDGIKTGYTDASGFNIVSAVRQGNRRVIGVVLGGATARSRDDRMAGLLNRYVKEAASTGNTRLMASIGNRNSRNVEVASVAPDIEIPTRTAPHHVDAVITQSIAQATTKSVTPTQGTLGTLTTRTGIATESGVDMAIPLDRPQAQEEILNAGKPQAGSWQVQIAATPSAKAAKDILADAQSKTGKALRKASPYTEAVGQGGSKVYRARFVGFDSRDAANSACTALKKHDFDCLLLPSQG</sequence>
<dbReference type="InterPro" id="IPR018044">
    <property type="entry name" value="Peptidase_S11"/>
</dbReference>
<evidence type="ECO:0000313" key="12">
    <source>
        <dbReference type="EMBL" id="PZM09153.1"/>
    </source>
</evidence>
<dbReference type="PANTHER" id="PTHR21581:SF6">
    <property type="entry name" value="TRAFFICKING PROTEIN PARTICLE COMPLEX SUBUNIT 12"/>
    <property type="match status" value="1"/>
</dbReference>
<dbReference type="GO" id="GO:0008360">
    <property type="term" value="P:regulation of cell shape"/>
    <property type="evidence" value="ECO:0007669"/>
    <property type="project" value="UniProtKB-KW"/>
</dbReference>
<dbReference type="PANTHER" id="PTHR21581">
    <property type="entry name" value="D-ALANYL-D-ALANINE CARBOXYPEPTIDASE"/>
    <property type="match status" value="1"/>
</dbReference>
<dbReference type="Gene3D" id="3.40.710.10">
    <property type="entry name" value="DD-peptidase/beta-lactamase superfamily"/>
    <property type="match status" value="1"/>
</dbReference>
<evidence type="ECO:0000256" key="1">
    <source>
        <dbReference type="ARBA" id="ARBA00007164"/>
    </source>
</evidence>
<dbReference type="GO" id="GO:0006508">
    <property type="term" value="P:proteolysis"/>
    <property type="evidence" value="ECO:0007669"/>
    <property type="project" value="InterPro"/>
</dbReference>
<organism evidence="12 13">
    <name type="scientific">Rhizobium tubonense</name>
    <dbReference type="NCBI Taxonomy" id="484088"/>
    <lineage>
        <taxon>Bacteria</taxon>
        <taxon>Pseudomonadati</taxon>
        <taxon>Pseudomonadota</taxon>
        <taxon>Alphaproteobacteria</taxon>
        <taxon>Hyphomicrobiales</taxon>
        <taxon>Rhizobiaceae</taxon>
        <taxon>Rhizobium/Agrobacterium group</taxon>
        <taxon>Rhizobium</taxon>
    </lineage>
</organism>
<keyword evidence="13" id="KW-1185">Reference proteome</keyword>
<dbReference type="AlphaFoldDB" id="A0A2W4EAB5"/>
<dbReference type="GO" id="GO:0009002">
    <property type="term" value="F:serine-type D-Ala-D-Ala carboxypeptidase activity"/>
    <property type="evidence" value="ECO:0007669"/>
    <property type="project" value="InterPro"/>
</dbReference>
<comment type="caution">
    <text evidence="12">The sequence shown here is derived from an EMBL/GenBank/DDBJ whole genome shotgun (WGS) entry which is preliminary data.</text>
</comment>
<dbReference type="InterPro" id="IPR036680">
    <property type="entry name" value="SPOR-like_sf"/>
</dbReference>
<feature type="binding site" evidence="8">
    <location>
        <position position="213"/>
    </location>
    <ligand>
        <name>substrate</name>
    </ligand>
</feature>
<evidence type="ECO:0000256" key="2">
    <source>
        <dbReference type="ARBA" id="ARBA00022729"/>
    </source>
</evidence>
<keyword evidence="6" id="KW-0961">Cell wall biogenesis/degradation</keyword>
<dbReference type="InterPro" id="IPR007730">
    <property type="entry name" value="SPOR-like_dom"/>
</dbReference>
<feature type="chain" id="PRO_5016170382" evidence="10">
    <location>
        <begin position="23"/>
        <end position="447"/>
    </location>
</feature>
<evidence type="ECO:0000259" key="11">
    <source>
        <dbReference type="PROSITE" id="PS51724"/>
    </source>
</evidence>
<keyword evidence="4" id="KW-0133">Cell shape</keyword>
<dbReference type="Pfam" id="PF00768">
    <property type="entry name" value="Peptidase_S11"/>
    <property type="match status" value="1"/>
</dbReference>
<evidence type="ECO:0000313" key="13">
    <source>
        <dbReference type="Proteomes" id="UP000248925"/>
    </source>
</evidence>
<evidence type="ECO:0000256" key="6">
    <source>
        <dbReference type="ARBA" id="ARBA00023316"/>
    </source>
</evidence>
<evidence type="ECO:0000256" key="8">
    <source>
        <dbReference type="PIRSR" id="PIRSR618044-2"/>
    </source>
</evidence>
<dbReference type="InterPro" id="IPR012338">
    <property type="entry name" value="Beta-lactam/transpept-like"/>
</dbReference>